<feature type="binding site" evidence="9">
    <location>
        <begin position="55"/>
        <end position="58"/>
    </location>
    <ligand>
        <name>substrate</name>
    </ligand>
</feature>
<dbReference type="EC" id="3.1.3.-" evidence="7"/>
<reference evidence="12" key="1">
    <citation type="submission" date="2021-09" db="EMBL/GenBank/DDBJ databases">
        <title>Fulvivirga sp. isolated from coastal sediment.</title>
        <authorList>
            <person name="Yu H."/>
        </authorList>
    </citation>
    <scope>NUCLEOTIDE SEQUENCE</scope>
    <source>
        <strain evidence="12">1062</strain>
    </source>
</reference>
<dbReference type="PANTHER" id="PTHR42891">
    <property type="entry name" value="D-GLYCERO-BETA-D-MANNO-HEPTOSE-1,7-BISPHOSPHATE 7-PHOSPHATASE"/>
    <property type="match status" value="1"/>
</dbReference>
<dbReference type="InterPro" id="IPR006549">
    <property type="entry name" value="HAD-SF_hydro_IIIA"/>
</dbReference>
<dbReference type="InterPro" id="IPR023214">
    <property type="entry name" value="HAD_sf"/>
</dbReference>
<dbReference type="InterPro" id="IPR004446">
    <property type="entry name" value="Heptose_bisP_phosphatase"/>
</dbReference>
<keyword evidence="2 7" id="KW-0963">Cytoplasm</keyword>
<dbReference type="EMBL" id="JAIXNE010000003">
    <property type="protein sequence ID" value="MCA6076435.1"/>
    <property type="molecule type" value="Genomic_DNA"/>
</dbReference>
<evidence type="ECO:0000313" key="15">
    <source>
        <dbReference type="Proteomes" id="UP001139409"/>
    </source>
</evidence>
<evidence type="ECO:0000256" key="1">
    <source>
        <dbReference type="ARBA" id="ARBA00004496"/>
    </source>
</evidence>
<keyword evidence="4 7" id="KW-0378">Hydrolase</keyword>
<dbReference type="PANTHER" id="PTHR42891:SF1">
    <property type="entry name" value="D-GLYCERO-BETA-D-MANNO-HEPTOSE-1,7-BISPHOSPHATE 7-PHOSPHATASE"/>
    <property type="match status" value="1"/>
</dbReference>
<evidence type="ECO:0000256" key="6">
    <source>
        <dbReference type="ARBA" id="ARBA00031828"/>
    </source>
</evidence>
<comment type="similarity">
    <text evidence="7">Belongs to the gmhB family.</text>
</comment>
<evidence type="ECO:0000256" key="8">
    <source>
        <dbReference type="PIRSR" id="PIRSR004682-1"/>
    </source>
</evidence>
<feature type="binding site" evidence="9">
    <location>
        <begin position="103"/>
        <end position="104"/>
    </location>
    <ligand>
        <name>substrate</name>
    </ligand>
</feature>
<feature type="binding site" evidence="9">
    <location>
        <begin position="12"/>
        <end position="14"/>
    </location>
    <ligand>
        <name>substrate</name>
    </ligand>
</feature>
<keyword evidence="3 11" id="KW-0479">Metal-binding</keyword>
<feature type="site" description="Stabilizes the phosphoryl group" evidence="10">
    <location>
        <position position="55"/>
    </location>
</feature>
<dbReference type="NCBIfam" id="TIGR01662">
    <property type="entry name" value="HAD-SF-IIIA"/>
    <property type="match status" value="1"/>
</dbReference>
<keyword evidence="11" id="KW-0460">Magnesium</keyword>
<feature type="site" description="Stabilizes the phosphoryl group" evidence="10">
    <location>
        <position position="104"/>
    </location>
</feature>
<evidence type="ECO:0000256" key="10">
    <source>
        <dbReference type="PIRSR" id="PIRSR004682-3"/>
    </source>
</evidence>
<evidence type="ECO:0000256" key="11">
    <source>
        <dbReference type="PIRSR" id="PIRSR004682-4"/>
    </source>
</evidence>
<dbReference type="EMBL" id="JAIXNE010000002">
    <property type="protein sequence ID" value="MCA6075258.1"/>
    <property type="molecule type" value="Genomic_DNA"/>
</dbReference>
<dbReference type="AlphaFoldDB" id="A0A9X1KVW0"/>
<organism evidence="12 15">
    <name type="scientific">Fulvivirga sedimenti</name>
    <dbReference type="NCBI Taxonomy" id="2879465"/>
    <lineage>
        <taxon>Bacteria</taxon>
        <taxon>Pseudomonadati</taxon>
        <taxon>Bacteroidota</taxon>
        <taxon>Cytophagia</taxon>
        <taxon>Cytophagales</taxon>
        <taxon>Fulvivirgaceae</taxon>
        <taxon>Fulvivirga</taxon>
    </lineage>
</organism>
<feature type="binding site" evidence="11">
    <location>
        <position position="12"/>
    </location>
    <ligand>
        <name>Mg(2+)</name>
        <dbReference type="ChEBI" id="CHEBI:18420"/>
    </ligand>
</feature>
<feature type="binding site" evidence="9">
    <location>
        <position position="130"/>
    </location>
    <ligand>
        <name>substrate</name>
    </ligand>
</feature>
<accession>A0A9X1KVW0</accession>
<keyword evidence="5 7" id="KW-0119">Carbohydrate metabolism</keyword>
<feature type="binding site" evidence="11">
    <location>
        <position position="129"/>
    </location>
    <ligand>
        <name>Mg(2+)</name>
        <dbReference type="ChEBI" id="CHEBI:18420"/>
    </ligand>
</feature>
<evidence type="ECO:0000256" key="3">
    <source>
        <dbReference type="ARBA" id="ARBA00022723"/>
    </source>
</evidence>
<comment type="subcellular location">
    <subcellularLocation>
        <location evidence="1 7">Cytoplasm</location>
    </subcellularLocation>
</comment>
<name>A0A9X1KVW0_9BACT</name>
<evidence type="ECO:0000256" key="4">
    <source>
        <dbReference type="ARBA" id="ARBA00022801"/>
    </source>
</evidence>
<feature type="site" description="Contributes to substrate recognition" evidence="10">
    <location>
        <position position="103"/>
    </location>
</feature>
<dbReference type="GO" id="GO:0005975">
    <property type="term" value="P:carbohydrate metabolic process"/>
    <property type="evidence" value="ECO:0007669"/>
    <property type="project" value="InterPro"/>
</dbReference>
<comment type="caution">
    <text evidence="12">The sequence shown here is derived from an EMBL/GenBank/DDBJ whole genome shotgun (WGS) entry which is preliminary data.</text>
</comment>
<evidence type="ECO:0000256" key="7">
    <source>
        <dbReference type="PIRNR" id="PIRNR004682"/>
    </source>
</evidence>
<dbReference type="Gene3D" id="3.40.50.1000">
    <property type="entry name" value="HAD superfamily/HAD-like"/>
    <property type="match status" value="1"/>
</dbReference>
<protein>
    <recommendedName>
        <fullName evidence="6 7">D,D-heptose 1,7-bisphosphate phosphatase</fullName>
        <ecNumber evidence="7">3.1.3.-</ecNumber>
    </recommendedName>
</protein>
<dbReference type="GO" id="GO:0005737">
    <property type="term" value="C:cytoplasm"/>
    <property type="evidence" value="ECO:0007669"/>
    <property type="project" value="UniProtKB-SubCell"/>
</dbReference>
<feature type="binding site" evidence="11">
    <location>
        <position position="130"/>
    </location>
    <ligand>
        <name>Mg(2+)</name>
        <dbReference type="ChEBI" id="CHEBI:18420"/>
    </ligand>
</feature>
<sequence>MIQLRNKYVLLDRDGVINMDRDDYVYSPDHFVFIPGAVDAMKDLHRAGYGLIVITNQAGIAKGLYKREDMELCHNIIREATGGIIEHFYYSPWHPVLTESLTRKPGSLLFEKALARYHFDVRYSWMIGDKDRDLVPAKKIGLNTIQVKYANSVNADHYAENLREAAGLILEKA</sequence>
<keyword evidence="15" id="KW-1185">Reference proteome</keyword>
<dbReference type="EMBL" id="JAIXNE010000004">
    <property type="protein sequence ID" value="MCA6077563.1"/>
    <property type="molecule type" value="Genomic_DNA"/>
</dbReference>
<dbReference type="Proteomes" id="UP001139409">
    <property type="component" value="Unassembled WGS sequence"/>
</dbReference>
<evidence type="ECO:0000256" key="5">
    <source>
        <dbReference type="ARBA" id="ARBA00023277"/>
    </source>
</evidence>
<feature type="active site" description="Nucleophile" evidence="8">
    <location>
        <position position="12"/>
    </location>
</feature>
<dbReference type="PIRSF" id="PIRSF004682">
    <property type="entry name" value="GmhB"/>
    <property type="match status" value="1"/>
</dbReference>
<dbReference type="RefSeq" id="WP_225698362.1">
    <property type="nucleotide sequence ID" value="NZ_JAIXNE010000002.1"/>
</dbReference>
<dbReference type="GO" id="GO:0046872">
    <property type="term" value="F:metal ion binding"/>
    <property type="evidence" value="ECO:0007669"/>
    <property type="project" value="UniProtKB-KW"/>
</dbReference>
<dbReference type="NCBIfam" id="TIGR01656">
    <property type="entry name" value="Histidinol-ppas"/>
    <property type="match status" value="1"/>
</dbReference>
<evidence type="ECO:0000313" key="13">
    <source>
        <dbReference type="EMBL" id="MCA6076435.1"/>
    </source>
</evidence>
<evidence type="ECO:0000313" key="12">
    <source>
        <dbReference type="EMBL" id="MCA6075258.1"/>
    </source>
</evidence>
<proteinExistence type="inferred from homology"/>
<dbReference type="InterPro" id="IPR006543">
    <property type="entry name" value="Histidinol-phos"/>
</dbReference>
<evidence type="ECO:0000256" key="9">
    <source>
        <dbReference type="PIRSR" id="PIRSR004682-2"/>
    </source>
</evidence>
<evidence type="ECO:0000313" key="14">
    <source>
        <dbReference type="EMBL" id="MCA6077563.1"/>
    </source>
</evidence>
<comment type="cofactor">
    <cofactor evidence="11">
        <name>Mg(2+)</name>
        <dbReference type="ChEBI" id="CHEBI:18420"/>
    </cofactor>
</comment>
<dbReference type="Pfam" id="PF13242">
    <property type="entry name" value="Hydrolase_like"/>
    <property type="match status" value="1"/>
</dbReference>
<dbReference type="InterPro" id="IPR036412">
    <property type="entry name" value="HAD-like_sf"/>
</dbReference>
<feature type="active site" description="Proton donor" evidence="8">
    <location>
        <position position="14"/>
    </location>
</feature>
<feature type="binding site" evidence="9">
    <location>
        <begin position="20"/>
        <end position="24"/>
    </location>
    <ligand>
        <name>substrate</name>
    </ligand>
</feature>
<dbReference type="SUPFAM" id="SSF56784">
    <property type="entry name" value="HAD-like"/>
    <property type="match status" value="1"/>
</dbReference>
<feature type="binding site" evidence="11">
    <location>
        <position position="14"/>
    </location>
    <ligand>
        <name>Mg(2+)</name>
        <dbReference type="ChEBI" id="CHEBI:18420"/>
    </ligand>
</feature>
<dbReference type="GO" id="GO:0016791">
    <property type="term" value="F:phosphatase activity"/>
    <property type="evidence" value="ECO:0007669"/>
    <property type="project" value="InterPro"/>
</dbReference>
<gene>
    <name evidence="12" type="ORF">LDX50_10280</name>
    <name evidence="13" type="ORF">LDX50_16250</name>
    <name evidence="14" type="ORF">LDX50_21970</name>
</gene>
<evidence type="ECO:0000256" key="2">
    <source>
        <dbReference type="ARBA" id="ARBA00022490"/>
    </source>
</evidence>